<feature type="transmembrane region" description="Helical" evidence="3">
    <location>
        <begin position="206"/>
        <end position="225"/>
    </location>
</feature>
<name>A0A4E9DND8_GIBZA</name>
<keyword evidence="3" id="KW-0812">Transmembrane</keyword>
<dbReference type="PANTHER" id="PTHR35179">
    <property type="entry name" value="PROTEIN CBG02620"/>
    <property type="match status" value="1"/>
</dbReference>
<feature type="transmembrane region" description="Helical" evidence="3">
    <location>
        <begin position="130"/>
        <end position="148"/>
    </location>
</feature>
<dbReference type="Pfam" id="PF02798">
    <property type="entry name" value="GST_N"/>
    <property type="match status" value="1"/>
</dbReference>
<dbReference type="InterPro" id="IPR004045">
    <property type="entry name" value="Glutathione_S-Trfase_N"/>
</dbReference>
<evidence type="ECO:0000259" key="4">
    <source>
        <dbReference type="PROSITE" id="PS50404"/>
    </source>
</evidence>
<dbReference type="CDD" id="cd03053">
    <property type="entry name" value="GST_N_Phi"/>
    <property type="match status" value="1"/>
</dbReference>
<accession>A0A4E9DND8</accession>
<comment type="similarity">
    <text evidence="1">Belongs to the GST superfamily.</text>
</comment>
<dbReference type="InterPro" id="IPR036282">
    <property type="entry name" value="Glutathione-S-Trfase_C_sf"/>
</dbReference>
<reference evidence="7" key="1">
    <citation type="submission" date="2019-04" db="EMBL/GenBank/DDBJ databases">
        <authorList>
            <person name="Melise S."/>
            <person name="Noan J."/>
            <person name="Okalmin O."/>
        </authorList>
    </citation>
    <scope>NUCLEOTIDE SEQUENCE</scope>
    <source>
        <strain evidence="7">FN9</strain>
    </source>
</reference>
<feature type="transmembrane region" description="Helical" evidence="3">
    <location>
        <begin position="611"/>
        <end position="630"/>
    </location>
</feature>
<feature type="transmembrane region" description="Helical" evidence="3">
    <location>
        <begin position="55"/>
        <end position="77"/>
    </location>
</feature>
<dbReference type="Gene3D" id="1.20.1050.10">
    <property type="match status" value="1"/>
</dbReference>
<reference evidence="6" key="2">
    <citation type="submission" date="2021-03" db="EMBL/GenBank/DDBJ databases">
        <authorList>
            <person name="Alouane T."/>
            <person name="Langin T."/>
            <person name="Bonhomme L."/>
        </authorList>
    </citation>
    <scope>NUCLEOTIDE SEQUENCE</scope>
    <source>
        <strain evidence="6">MDC_Fg202</strain>
    </source>
</reference>
<dbReference type="Gene3D" id="3.40.30.10">
    <property type="entry name" value="Glutaredoxin"/>
    <property type="match status" value="1"/>
</dbReference>
<evidence type="ECO:0000256" key="3">
    <source>
        <dbReference type="SAM" id="Phobius"/>
    </source>
</evidence>
<dbReference type="AlphaFoldDB" id="A0A4E9DND8"/>
<dbReference type="InterPro" id="IPR040079">
    <property type="entry name" value="Glutathione_S-Trfase"/>
</dbReference>
<gene>
    <name evidence="7" type="ORF">FUG_LOCUS387012</name>
    <name evidence="6" type="ORF">MDCFG202_LOCUS259822</name>
</gene>
<sequence>MAGFLIPPWYKSEKPGDLEINIVSIIFGCSLGATMFTAAMAVQQTYSAYRRGRHFSAYIIMCWLDWIGCNIMGTVTYCWLRGISPPSFWVFFFIIVSWSMQIQFTLQIIINRISLLLVNKRNINRVKWGVALIASLINISGFCIWIPARLQISHLYEEINIVWDRTEKAIFLIVDLALNVYFIYLVRSRLIKYGLTKYNKLFYFNVAMEVISVSLDIILMGATFLPSPVVYVQFHQLVYLLKLYIEMNVASLLGHIVRDSQQQNARPSTNRFAQNDLEHSSGARMTTSISTNHITHVRLADQSDDTLYKNRPQQEDGIMKKTETTVVFNRVRSLKNASGQAQPFNYNGINVFNISTALISSQSIITSLIIPFFHIDFIMTLKLYGYGPSTCTLRVCTVLEEKGLKYELITVDVFGGEHKTDEYAAKFHPFNKIPVLIDEEAGVRVFESRAIAHYLAAKYRGQGIELSPPETDLKAYAAFQQALSLESSYFDPNVSSIAVQEVFNPRKGLGPANKEIVNGNLKDLDAALIGYERILSKQKYLAGDNVTLADLFHLPYGQISESLGFSELLPKYPAVEKWWNGLKERESWKKINSFLSSLFTHNHTMSSISDYKVASVALGFSLGFGFLTVWEAMKQTRRNRSPLRSTYIYMIWGEIIANLGIGILGYLFLNGIIQPGVPIFFFILFFWVFEIQLLFQIIINRISIIAESRQTIWRLKWGTAFVTTLINIAVFCIFIPAHVDPPLETFVTINKYWDRTSKILICIIDAALNWYFLHIVKERLLKESHLTKYQPLVSFNSKLMIVSVAMDILLIGLMSLPNQTVFIQFHPVVYLVKLNIEMSMASMITHLAKKKMTDELYPSLSYSTTPKIHSSKNGTHDKTPGYGVSIEMTHKSKAGSTAKASFDDDSDVPETANGIHRRIDVKIETEPAQHERKGSKFGPMEVELPSPRSEGRPKRSRYEQIERGQGGA</sequence>
<dbReference type="InterPro" id="IPR036249">
    <property type="entry name" value="Thioredoxin-like_sf"/>
</dbReference>
<feature type="domain" description="GST N-terminal" evidence="4">
    <location>
        <begin position="379"/>
        <end position="463"/>
    </location>
</feature>
<dbReference type="SUPFAM" id="SSF52833">
    <property type="entry name" value="Thioredoxin-like"/>
    <property type="match status" value="1"/>
</dbReference>
<evidence type="ECO:0008006" key="8">
    <source>
        <dbReference type="Google" id="ProtNLM"/>
    </source>
</evidence>
<organism evidence="7">
    <name type="scientific">Gibberella zeae</name>
    <name type="common">Wheat head blight fungus</name>
    <name type="synonym">Fusarium graminearum</name>
    <dbReference type="NCBI Taxonomy" id="5518"/>
    <lineage>
        <taxon>Eukaryota</taxon>
        <taxon>Fungi</taxon>
        <taxon>Dikarya</taxon>
        <taxon>Ascomycota</taxon>
        <taxon>Pezizomycotina</taxon>
        <taxon>Sordariomycetes</taxon>
        <taxon>Hypocreomycetidae</taxon>
        <taxon>Hypocreales</taxon>
        <taxon>Nectriaceae</taxon>
        <taxon>Fusarium</taxon>
    </lineage>
</organism>
<feature type="region of interest" description="Disordered" evidence="2">
    <location>
        <begin position="893"/>
        <end position="968"/>
    </location>
</feature>
<keyword evidence="3" id="KW-0472">Membrane</keyword>
<dbReference type="InterPro" id="IPR004046">
    <property type="entry name" value="GST_C"/>
</dbReference>
<dbReference type="EMBL" id="CAJPIJ010000134">
    <property type="protein sequence ID" value="CAG1984918.1"/>
    <property type="molecule type" value="Genomic_DNA"/>
</dbReference>
<evidence type="ECO:0000256" key="1">
    <source>
        <dbReference type="ARBA" id="ARBA00007409"/>
    </source>
</evidence>
<feature type="transmembrane region" description="Helical" evidence="3">
    <location>
        <begin position="651"/>
        <end position="673"/>
    </location>
</feature>
<feature type="domain" description="GST C-terminal" evidence="5">
    <location>
        <begin position="472"/>
        <end position="599"/>
    </location>
</feature>
<feature type="transmembrane region" description="Helical" evidence="3">
    <location>
        <begin position="237"/>
        <end position="257"/>
    </location>
</feature>
<feature type="compositionally biased region" description="Basic and acidic residues" evidence="2">
    <location>
        <begin position="917"/>
        <end position="934"/>
    </location>
</feature>
<dbReference type="Pfam" id="PF00043">
    <property type="entry name" value="GST_C"/>
    <property type="match status" value="1"/>
</dbReference>
<feature type="transmembrane region" description="Helical" evidence="3">
    <location>
        <begin position="89"/>
        <end position="110"/>
    </location>
</feature>
<feature type="transmembrane region" description="Helical" evidence="3">
    <location>
        <begin position="757"/>
        <end position="776"/>
    </location>
</feature>
<feature type="compositionally biased region" description="Basic and acidic residues" evidence="2">
    <location>
        <begin position="949"/>
        <end position="962"/>
    </location>
</feature>
<dbReference type="SFLD" id="SFLDG00358">
    <property type="entry name" value="Main_(cytGST)"/>
    <property type="match status" value="1"/>
</dbReference>
<proteinExistence type="inferred from homology"/>
<dbReference type="PROSITE" id="PS50404">
    <property type="entry name" value="GST_NTER"/>
    <property type="match status" value="1"/>
</dbReference>
<feature type="transmembrane region" description="Helical" evidence="3">
    <location>
        <begin position="679"/>
        <end position="699"/>
    </location>
</feature>
<dbReference type="PANTHER" id="PTHR35179:SF1">
    <property type="entry name" value="INTEGRAL MEMBRANE PROTEIN"/>
    <property type="match status" value="1"/>
</dbReference>
<keyword evidence="3" id="KW-1133">Transmembrane helix</keyword>
<dbReference type="SFLD" id="SFLDS00019">
    <property type="entry name" value="Glutathione_Transferase_(cytos"/>
    <property type="match status" value="1"/>
</dbReference>
<feature type="transmembrane region" description="Helical" evidence="3">
    <location>
        <begin position="20"/>
        <end position="43"/>
    </location>
</feature>
<feature type="transmembrane region" description="Helical" evidence="3">
    <location>
        <begin position="720"/>
        <end position="737"/>
    </location>
</feature>
<protein>
    <recommendedName>
        <fullName evidence="8">Glutathione transferase</fullName>
    </recommendedName>
</protein>
<dbReference type="EMBL" id="CAAKMV010000142">
    <property type="protein sequence ID" value="VIO60194.1"/>
    <property type="molecule type" value="Genomic_DNA"/>
</dbReference>
<dbReference type="SUPFAM" id="SSF47616">
    <property type="entry name" value="GST C-terminal domain-like"/>
    <property type="match status" value="1"/>
</dbReference>
<evidence type="ECO:0000259" key="5">
    <source>
        <dbReference type="PROSITE" id="PS50405"/>
    </source>
</evidence>
<dbReference type="Proteomes" id="UP000746612">
    <property type="component" value="Unassembled WGS sequence"/>
</dbReference>
<dbReference type="InterPro" id="IPR010987">
    <property type="entry name" value="Glutathione-S-Trfase_C-like"/>
</dbReference>
<feature type="transmembrane region" description="Helical" evidence="3">
    <location>
        <begin position="168"/>
        <end position="186"/>
    </location>
</feature>
<feature type="transmembrane region" description="Helical" evidence="3">
    <location>
        <begin position="797"/>
        <end position="816"/>
    </location>
</feature>
<evidence type="ECO:0000313" key="7">
    <source>
        <dbReference type="EMBL" id="VIO60194.1"/>
    </source>
</evidence>
<evidence type="ECO:0000313" key="6">
    <source>
        <dbReference type="EMBL" id="CAG1984918.1"/>
    </source>
</evidence>
<evidence type="ECO:0000256" key="2">
    <source>
        <dbReference type="SAM" id="MobiDB-lite"/>
    </source>
</evidence>
<dbReference type="PROSITE" id="PS50405">
    <property type="entry name" value="GST_CTER"/>
    <property type="match status" value="1"/>
</dbReference>